<organism evidence="2 3">
    <name type="scientific">Calicophoron daubneyi</name>
    <name type="common">Rumen fluke</name>
    <name type="synonym">Paramphistomum daubneyi</name>
    <dbReference type="NCBI Taxonomy" id="300641"/>
    <lineage>
        <taxon>Eukaryota</taxon>
        <taxon>Metazoa</taxon>
        <taxon>Spiralia</taxon>
        <taxon>Lophotrochozoa</taxon>
        <taxon>Platyhelminthes</taxon>
        <taxon>Trematoda</taxon>
        <taxon>Digenea</taxon>
        <taxon>Plagiorchiida</taxon>
        <taxon>Pronocephalata</taxon>
        <taxon>Paramphistomoidea</taxon>
        <taxon>Paramphistomidae</taxon>
        <taxon>Calicophoron</taxon>
    </lineage>
</organism>
<protein>
    <submittedName>
        <fullName evidence="2">Uncharacterized protein</fullName>
    </submittedName>
</protein>
<evidence type="ECO:0000313" key="2">
    <source>
        <dbReference type="EMBL" id="CAL5135277.1"/>
    </source>
</evidence>
<proteinExistence type="predicted"/>
<evidence type="ECO:0000256" key="1">
    <source>
        <dbReference type="SAM" id="MobiDB-lite"/>
    </source>
</evidence>
<dbReference type="AlphaFoldDB" id="A0AAV2TIP0"/>
<accession>A0AAV2TIP0</accession>
<comment type="caution">
    <text evidence="2">The sequence shown here is derived from an EMBL/GenBank/DDBJ whole genome shotgun (WGS) entry which is preliminary data.</text>
</comment>
<reference evidence="2" key="1">
    <citation type="submission" date="2024-06" db="EMBL/GenBank/DDBJ databases">
        <authorList>
            <person name="Liu X."/>
            <person name="Lenzi L."/>
            <person name="Haldenby T S."/>
            <person name="Uol C."/>
        </authorList>
    </citation>
    <scope>NUCLEOTIDE SEQUENCE</scope>
</reference>
<gene>
    <name evidence="2" type="ORF">CDAUBV1_LOCUS9447</name>
</gene>
<name>A0AAV2TIP0_CALDB</name>
<dbReference type="Proteomes" id="UP001497525">
    <property type="component" value="Unassembled WGS sequence"/>
</dbReference>
<feature type="region of interest" description="Disordered" evidence="1">
    <location>
        <begin position="134"/>
        <end position="157"/>
    </location>
</feature>
<dbReference type="EMBL" id="CAXLJL010000256">
    <property type="protein sequence ID" value="CAL5135277.1"/>
    <property type="molecule type" value="Genomic_DNA"/>
</dbReference>
<evidence type="ECO:0000313" key="3">
    <source>
        <dbReference type="Proteomes" id="UP001497525"/>
    </source>
</evidence>
<feature type="compositionally biased region" description="Basic and acidic residues" evidence="1">
    <location>
        <begin position="136"/>
        <end position="148"/>
    </location>
</feature>
<sequence length="232" mass="25058">MEIAGGEGRPLETQRSLVVTVKMGGRRMVRKLITPNGLALDLILDAGSLICQKGVMGIEHQVSCAPLQMLSANLAGECGREREFPLAIPRSAEEIDAEVEKLTAGISTEGREETDAEKVDRAISWSASRNAADTRGFADRRRTTRDSMRASTNRSQLLKQKRALGREEQLRQLFGTLNEKSRGSIALALPKASADAAIFSLDIDASNHEIGPVLAQCNWGAEQSCSGLGKGR</sequence>